<evidence type="ECO:0000313" key="2">
    <source>
        <dbReference type="EMBL" id="CAL4890711.1"/>
    </source>
</evidence>
<keyword evidence="1" id="KW-1133">Transmembrane helix</keyword>
<feature type="transmembrane region" description="Helical" evidence="1">
    <location>
        <begin position="55"/>
        <end position="75"/>
    </location>
</feature>
<proteinExistence type="predicted"/>
<dbReference type="EMBL" id="OZ075120">
    <property type="protein sequence ID" value="CAL4890711.1"/>
    <property type="molecule type" value="Genomic_DNA"/>
</dbReference>
<dbReference type="Proteomes" id="UP001497457">
    <property type="component" value="Chromosome 10rd"/>
</dbReference>
<feature type="transmembrane region" description="Helical" evidence="1">
    <location>
        <begin position="21"/>
        <end position="49"/>
    </location>
</feature>
<organism evidence="2 4">
    <name type="scientific">Urochloa decumbens</name>
    <dbReference type="NCBI Taxonomy" id="240449"/>
    <lineage>
        <taxon>Eukaryota</taxon>
        <taxon>Viridiplantae</taxon>
        <taxon>Streptophyta</taxon>
        <taxon>Embryophyta</taxon>
        <taxon>Tracheophyta</taxon>
        <taxon>Spermatophyta</taxon>
        <taxon>Magnoliopsida</taxon>
        <taxon>Liliopsida</taxon>
        <taxon>Poales</taxon>
        <taxon>Poaceae</taxon>
        <taxon>PACMAD clade</taxon>
        <taxon>Panicoideae</taxon>
        <taxon>Panicodae</taxon>
        <taxon>Paniceae</taxon>
        <taxon>Melinidinae</taxon>
        <taxon>Urochloa</taxon>
    </lineage>
</organism>
<evidence type="ECO:0000313" key="4">
    <source>
        <dbReference type="Proteomes" id="UP001497457"/>
    </source>
</evidence>
<evidence type="ECO:0000313" key="3">
    <source>
        <dbReference type="EMBL" id="CAL4897464.1"/>
    </source>
</evidence>
<protein>
    <submittedName>
        <fullName evidence="2">Uncharacterized protein</fullName>
    </submittedName>
</protein>
<reference evidence="2 4" key="2">
    <citation type="submission" date="2024-10" db="EMBL/GenBank/DDBJ databases">
        <authorList>
            <person name="Ryan C."/>
        </authorList>
    </citation>
    <scope>NUCLEOTIDE SEQUENCE [LARGE SCALE GENOMIC DNA]</scope>
</reference>
<name>A0ABC8VHD6_9POAL</name>
<dbReference type="AlphaFoldDB" id="A0ABC8VHD6"/>
<sequence length="108" mass="12015">MMALLVGKGTTAEERVIRKQCLAALIEHGFNLLFLVIALGYIFVVVFAFMNYNKWVALGGIGFMLPYFVMMLLAIPHLKGVYIEKYAMCPLDTNVADKVPDKVPAGKM</sequence>
<evidence type="ECO:0000256" key="1">
    <source>
        <dbReference type="SAM" id="Phobius"/>
    </source>
</evidence>
<gene>
    <name evidence="2" type="ORF">URODEC1_LOCUS3412</name>
    <name evidence="3" type="ORF">URODEC1_LOCUS7269</name>
</gene>
<dbReference type="Proteomes" id="UP001497457">
    <property type="component" value="Chromosome 11b"/>
</dbReference>
<dbReference type="EMBL" id="OZ075121">
    <property type="protein sequence ID" value="CAL4897464.1"/>
    <property type="molecule type" value="Genomic_DNA"/>
</dbReference>
<accession>A0ABC8VHD6</accession>
<reference evidence="4" key="1">
    <citation type="submission" date="2024-06" db="EMBL/GenBank/DDBJ databases">
        <authorList>
            <person name="Ryan C."/>
        </authorList>
    </citation>
    <scope>NUCLEOTIDE SEQUENCE [LARGE SCALE GENOMIC DNA]</scope>
</reference>
<keyword evidence="4" id="KW-1185">Reference proteome</keyword>
<keyword evidence="1" id="KW-0812">Transmembrane</keyword>
<keyword evidence="1" id="KW-0472">Membrane</keyword>